<feature type="compositionally biased region" description="Basic residues" evidence="8">
    <location>
        <begin position="419"/>
        <end position="429"/>
    </location>
</feature>
<dbReference type="InterPro" id="IPR009145">
    <property type="entry name" value="U2AF_small"/>
</dbReference>
<reference evidence="9" key="1">
    <citation type="submission" date="2020-04" db="EMBL/GenBank/DDBJ databases">
        <authorList>
            <person name="Alioto T."/>
            <person name="Alioto T."/>
            <person name="Gomez Garrido J."/>
        </authorList>
    </citation>
    <scope>NUCLEOTIDE SEQUENCE</scope>
    <source>
        <strain evidence="9">A484AB</strain>
    </source>
</reference>
<dbReference type="SUPFAM" id="SSF90229">
    <property type="entry name" value="CCCH zinc finger"/>
    <property type="match status" value="1"/>
</dbReference>
<feature type="region of interest" description="Disordered" evidence="8">
    <location>
        <begin position="361"/>
        <end position="524"/>
    </location>
</feature>
<dbReference type="GO" id="GO:0003677">
    <property type="term" value="F:DNA binding"/>
    <property type="evidence" value="ECO:0007669"/>
    <property type="project" value="UniProtKB-KW"/>
</dbReference>
<dbReference type="CDD" id="cd12540">
    <property type="entry name" value="RRM_U2AFBPL"/>
    <property type="match status" value="1"/>
</dbReference>
<dbReference type="SUPFAM" id="SSF54928">
    <property type="entry name" value="RNA-binding domain, RBD"/>
    <property type="match status" value="1"/>
</dbReference>
<dbReference type="PANTHER" id="PTHR12620">
    <property type="entry name" value="U2 SNRNP AUXILIARY FACTOR, SMALL SUBUNIT"/>
    <property type="match status" value="1"/>
</dbReference>
<proteinExistence type="predicted"/>
<keyword evidence="7" id="KW-0175">Coiled coil</keyword>
<evidence type="ECO:0000256" key="5">
    <source>
        <dbReference type="ARBA" id="ARBA00022884"/>
    </source>
</evidence>
<dbReference type="GO" id="GO:0008270">
    <property type="term" value="F:zinc ion binding"/>
    <property type="evidence" value="ECO:0007669"/>
    <property type="project" value="UniProtKB-KW"/>
</dbReference>
<dbReference type="InterPro" id="IPR036855">
    <property type="entry name" value="Znf_CCCH_sf"/>
</dbReference>
<feature type="coiled-coil region" evidence="7">
    <location>
        <begin position="93"/>
        <end position="145"/>
    </location>
</feature>
<feature type="compositionally biased region" description="Low complexity" evidence="8">
    <location>
        <begin position="475"/>
        <end position="487"/>
    </location>
</feature>
<dbReference type="GO" id="GO:0089701">
    <property type="term" value="C:U2AF complex"/>
    <property type="evidence" value="ECO:0007669"/>
    <property type="project" value="InterPro"/>
</dbReference>
<feature type="compositionally biased region" description="Basic and acidic residues" evidence="8">
    <location>
        <begin position="361"/>
        <end position="400"/>
    </location>
</feature>
<feature type="compositionally biased region" description="Basic residues" evidence="8">
    <location>
        <begin position="493"/>
        <end position="511"/>
    </location>
</feature>
<keyword evidence="6" id="KW-0238">DNA-binding</keyword>
<evidence type="ECO:0000313" key="10">
    <source>
        <dbReference type="Proteomes" id="UP001152795"/>
    </source>
</evidence>
<feature type="compositionally biased region" description="Basic residues" evidence="8">
    <location>
        <begin position="401"/>
        <end position="410"/>
    </location>
</feature>
<dbReference type="Pfam" id="PF00076">
    <property type="entry name" value="RRM_1"/>
    <property type="match status" value="1"/>
</dbReference>
<dbReference type="InterPro" id="IPR000571">
    <property type="entry name" value="Znf_CCCH"/>
</dbReference>
<evidence type="ECO:0000256" key="2">
    <source>
        <dbReference type="ARBA" id="ARBA00022737"/>
    </source>
</evidence>
<dbReference type="InterPro" id="IPR012677">
    <property type="entry name" value="Nucleotide-bd_a/b_plait_sf"/>
</dbReference>
<dbReference type="PRINTS" id="PR01848">
    <property type="entry name" value="U2AUXFACTOR"/>
</dbReference>
<protein>
    <submittedName>
        <fullName evidence="9">U2 small nuclear ribonucleo auxiliary factor 35 kDa subunit-related 2</fullName>
    </submittedName>
</protein>
<keyword evidence="5" id="KW-0694">RNA-binding</keyword>
<gene>
    <name evidence="9" type="ORF">PACLA_8A005795</name>
</gene>
<dbReference type="InterPro" id="IPR003954">
    <property type="entry name" value="RRM_euk-type"/>
</dbReference>
<dbReference type="Gene3D" id="3.30.70.330">
    <property type="match status" value="1"/>
</dbReference>
<feature type="compositionally biased region" description="Basic and acidic residues" evidence="8">
    <location>
        <begin position="431"/>
        <end position="442"/>
    </location>
</feature>
<feature type="compositionally biased region" description="Polar residues" evidence="8">
    <location>
        <begin position="512"/>
        <end position="524"/>
    </location>
</feature>
<evidence type="ECO:0000256" key="4">
    <source>
        <dbReference type="ARBA" id="ARBA00022833"/>
    </source>
</evidence>
<dbReference type="GO" id="GO:0000398">
    <property type="term" value="P:mRNA splicing, via spliceosome"/>
    <property type="evidence" value="ECO:0007669"/>
    <property type="project" value="InterPro"/>
</dbReference>
<organism evidence="9 10">
    <name type="scientific">Paramuricea clavata</name>
    <name type="common">Red gorgonian</name>
    <name type="synonym">Violescent sea-whip</name>
    <dbReference type="NCBI Taxonomy" id="317549"/>
    <lineage>
        <taxon>Eukaryota</taxon>
        <taxon>Metazoa</taxon>
        <taxon>Cnidaria</taxon>
        <taxon>Anthozoa</taxon>
        <taxon>Octocorallia</taxon>
        <taxon>Malacalcyonacea</taxon>
        <taxon>Plexauridae</taxon>
        <taxon>Paramuricea</taxon>
    </lineage>
</organism>
<dbReference type="Pfam" id="PF00642">
    <property type="entry name" value="zf-CCCH"/>
    <property type="match status" value="1"/>
</dbReference>
<sequence length="524" mass="62576">MEDDVLNENVGGTVKKLSHKLFKRLLQKEKRKLKRQKAAEAREEAEIDEEARLENDWEYRKRVEAFEADKEKHEALQRDSNEKLWLQHEAEAQEEFARKKLEEERRIKQKEEQEKAIKLEWERQQEKEKEEKERKEKATKDKEEALFREIEKEVTPSQGRFHNPVAPANYGTEKDAVNCSFFLKTGACRFSERCSRQHPRPSSSVTLLIPAMYTDIRHIESALDIADRDTGLEFDEQDAYKNFLEFYDDVYPEFEKSGRILQFKVCCNYEPHLRGNVYVQYTSEEDCQKAFADFNGRWYAGRQLSCEFSPVTNWKSAICGLFAQNRCPRGKNCNFLHVYRNPDDWSEQRSENLRYNGNSWRQEERDNRRYSDRSSDRSRNRNGDKSGERDSYRYDRDYKDRRRRRRSRSRSHSDDDNYRKKKRRHRSRSRSNSEERDREQLSKRSVANGEVMKENESRTIKSTKDNGNYNIQNFRSKSQSPCNSSSPDSDRCQHRRKSKKKHKKRKRRSKAHGNTVNNSDGDTT</sequence>
<keyword evidence="1" id="KW-0479">Metal-binding</keyword>
<evidence type="ECO:0000256" key="7">
    <source>
        <dbReference type="SAM" id="Coils"/>
    </source>
</evidence>
<dbReference type="PROSITE" id="PS50103">
    <property type="entry name" value="ZF_C3H1"/>
    <property type="match status" value="2"/>
</dbReference>
<feature type="coiled-coil region" evidence="7">
    <location>
        <begin position="23"/>
        <end position="50"/>
    </location>
</feature>
<keyword evidence="4" id="KW-0862">Zinc</keyword>
<feature type="compositionally biased region" description="Polar residues" evidence="8">
    <location>
        <begin position="465"/>
        <end position="474"/>
    </location>
</feature>
<accession>A0A7D9EDF6</accession>
<dbReference type="Proteomes" id="UP001152795">
    <property type="component" value="Unassembled WGS sequence"/>
</dbReference>
<dbReference type="InterPro" id="IPR035979">
    <property type="entry name" value="RBD_domain_sf"/>
</dbReference>
<dbReference type="InterPro" id="IPR000504">
    <property type="entry name" value="RRM_dom"/>
</dbReference>
<keyword evidence="2" id="KW-0677">Repeat</keyword>
<keyword evidence="10" id="KW-1185">Reference proteome</keyword>
<comment type="caution">
    <text evidence="9">The sequence shown here is derived from an EMBL/GenBank/DDBJ whole genome shotgun (WGS) entry which is preliminary data.</text>
</comment>
<dbReference type="AlphaFoldDB" id="A0A7D9EDF6"/>
<dbReference type="GO" id="GO:0003723">
    <property type="term" value="F:RNA binding"/>
    <property type="evidence" value="ECO:0007669"/>
    <property type="project" value="UniProtKB-UniRule"/>
</dbReference>
<dbReference type="EMBL" id="CACRXK020005704">
    <property type="protein sequence ID" value="CAB4007119.1"/>
    <property type="molecule type" value="Genomic_DNA"/>
</dbReference>
<evidence type="ECO:0000313" key="9">
    <source>
        <dbReference type="EMBL" id="CAB4007119.1"/>
    </source>
</evidence>
<dbReference type="OrthoDB" id="75923at2759"/>
<keyword evidence="3" id="KW-0863">Zinc-finger</keyword>
<dbReference type="SMART" id="SM00361">
    <property type="entry name" value="RRM_1"/>
    <property type="match status" value="1"/>
</dbReference>
<evidence type="ECO:0000256" key="3">
    <source>
        <dbReference type="ARBA" id="ARBA00022771"/>
    </source>
</evidence>
<evidence type="ECO:0000256" key="1">
    <source>
        <dbReference type="ARBA" id="ARBA00022723"/>
    </source>
</evidence>
<evidence type="ECO:0000256" key="6">
    <source>
        <dbReference type="ARBA" id="ARBA00023125"/>
    </source>
</evidence>
<dbReference type="FunFam" id="3.30.70.330:FF:000318">
    <property type="entry name" value="Zinc finger CCCH domain-containing protein 5"/>
    <property type="match status" value="1"/>
</dbReference>
<dbReference type="SMART" id="SM00356">
    <property type="entry name" value="ZnF_C3H1"/>
    <property type="match status" value="2"/>
</dbReference>
<name>A0A7D9EDF6_PARCT</name>
<dbReference type="PROSITE" id="PS50102">
    <property type="entry name" value="RRM"/>
    <property type="match status" value="1"/>
</dbReference>
<evidence type="ECO:0000256" key="8">
    <source>
        <dbReference type="SAM" id="MobiDB-lite"/>
    </source>
</evidence>
<feature type="compositionally biased region" description="Basic and acidic residues" evidence="8">
    <location>
        <begin position="451"/>
        <end position="464"/>
    </location>
</feature>